<feature type="transmembrane region" description="Helical" evidence="1">
    <location>
        <begin position="17"/>
        <end position="39"/>
    </location>
</feature>
<evidence type="ECO:0000313" key="3">
    <source>
        <dbReference type="Proteomes" id="UP000245125"/>
    </source>
</evidence>
<sequence>MDTNQIGIIVDRAFTRYVALSLIISAPFAVILAQAALAIREIAINSRKTYNSDDSNYDLTRWVGTALVYIGIFSFIFGVVLLIRMSA</sequence>
<dbReference type="EMBL" id="OUUY01000024">
    <property type="protein sequence ID" value="SPP99845.1"/>
    <property type="molecule type" value="Genomic_DNA"/>
</dbReference>
<name>A0A2U3QER9_9BACT</name>
<keyword evidence="3" id="KW-1185">Reference proteome</keyword>
<dbReference type="AlphaFoldDB" id="A0A2U3QER9"/>
<evidence type="ECO:0000313" key="2">
    <source>
        <dbReference type="EMBL" id="SPP99845.1"/>
    </source>
</evidence>
<keyword evidence="1" id="KW-0812">Transmembrane</keyword>
<evidence type="ECO:0000256" key="1">
    <source>
        <dbReference type="SAM" id="Phobius"/>
    </source>
</evidence>
<gene>
    <name evidence="2" type="ORF">NBG4_120052</name>
</gene>
<keyword evidence="1" id="KW-1133">Transmembrane helix</keyword>
<feature type="transmembrane region" description="Helical" evidence="1">
    <location>
        <begin position="59"/>
        <end position="83"/>
    </location>
</feature>
<dbReference type="Proteomes" id="UP000245125">
    <property type="component" value="Unassembled WGS sequence"/>
</dbReference>
<organism evidence="2 3">
    <name type="scientific">Candidatus Sulfobium mesophilum</name>
    <dbReference type="NCBI Taxonomy" id="2016548"/>
    <lineage>
        <taxon>Bacteria</taxon>
        <taxon>Pseudomonadati</taxon>
        <taxon>Nitrospirota</taxon>
        <taxon>Nitrospiria</taxon>
        <taxon>Nitrospirales</taxon>
        <taxon>Nitrospiraceae</taxon>
        <taxon>Candidatus Sulfobium</taxon>
    </lineage>
</organism>
<protein>
    <submittedName>
        <fullName evidence="2">Uncharacterized protein</fullName>
    </submittedName>
</protein>
<accession>A0A2U3QER9</accession>
<reference evidence="3" key="1">
    <citation type="submission" date="2018-03" db="EMBL/GenBank/DDBJ databases">
        <authorList>
            <person name="Zecchin S."/>
        </authorList>
    </citation>
    <scope>NUCLEOTIDE SEQUENCE [LARGE SCALE GENOMIC DNA]</scope>
</reference>
<proteinExistence type="predicted"/>
<keyword evidence="1" id="KW-0472">Membrane</keyword>